<dbReference type="PANTHER" id="PTHR11552:SF215">
    <property type="entry name" value="FI02019P"/>
    <property type="match status" value="1"/>
</dbReference>
<dbReference type="InterPro" id="IPR000172">
    <property type="entry name" value="GMC_OxRdtase_N"/>
</dbReference>
<dbReference type="PROSITE" id="PS00624">
    <property type="entry name" value="GMC_OXRED_2"/>
    <property type="match status" value="1"/>
</dbReference>
<dbReference type="InterPro" id="IPR012132">
    <property type="entry name" value="GMC_OxRdtase"/>
</dbReference>
<dbReference type="Pfam" id="PF00732">
    <property type="entry name" value="GMC_oxred_N"/>
    <property type="match status" value="1"/>
</dbReference>
<feature type="domain" description="Glucose-methanol-choline oxidoreductase N-terminal" evidence="2">
    <location>
        <begin position="18"/>
        <end position="32"/>
    </location>
</feature>
<dbReference type="SUPFAM" id="SSF54373">
    <property type="entry name" value="FAD-linked reductases, C-terminal domain"/>
    <property type="match status" value="1"/>
</dbReference>
<dbReference type="Pfam" id="PF05199">
    <property type="entry name" value="GMC_oxred_C"/>
    <property type="match status" value="1"/>
</dbReference>
<organism evidence="3">
    <name type="scientific">Lygus hesperus</name>
    <name type="common">Western plant bug</name>
    <dbReference type="NCBI Taxonomy" id="30085"/>
    <lineage>
        <taxon>Eukaryota</taxon>
        <taxon>Metazoa</taxon>
        <taxon>Ecdysozoa</taxon>
        <taxon>Arthropoda</taxon>
        <taxon>Hexapoda</taxon>
        <taxon>Insecta</taxon>
        <taxon>Pterygota</taxon>
        <taxon>Neoptera</taxon>
        <taxon>Paraneoptera</taxon>
        <taxon>Hemiptera</taxon>
        <taxon>Heteroptera</taxon>
        <taxon>Panheteroptera</taxon>
        <taxon>Cimicomorpha</taxon>
        <taxon>Miridae</taxon>
        <taxon>Mirini</taxon>
        <taxon>Lygus</taxon>
    </lineage>
</organism>
<evidence type="ECO:0000259" key="2">
    <source>
        <dbReference type="PROSITE" id="PS00624"/>
    </source>
</evidence>
<reference evidence="3" key="1">
    <citation type="submission" date="2014-09" db="EMBL/GenBank/DDBJ databases">
        <authorList>
            <person name="Magalhaes I.L.F."/>
            <person name="Oliveira U."/>
            <person name="Santos F.R."/>
            <person name="Vidigal T.H.D.A."/>
            <person name="Brescovit A.D."/>
            <person name="Santos A.J."/>
        </authorList>
    </citation>
    <scope>NUCLEOTIDE SEQUENCE</scope>
</reference>
<protein>
    <recommendedName>
        <fullName evidence="2">Glucose-methanol-choline oxidoreductase N-terminal domain-containing protein</fullName>
    </recommendedName>
</protein>
<dbReference type="Gene3D" id="3.30.560.10">
    <property type="entry name" value="Glucose Oxidase, domain 3"/>
    <property type="match status" value="1"/>
</dbReference>
<dbReference type="AlphaFoldDB" id="A0A0K8SJS2"/>
<dbReference type="GO" id="GO:0050660">
    <property type="term" value="F:flavin adenine dinucleotide binding"/>
    <property type="evidence" value="ECO:0007669"/>
    <property type="project" value="InterPro"/>
</dbReference>
<dbReference type="SUPFAM" id="SSF51905">
    <property type="entry name" value="FAD/NAD(P)-binding domain"/>
    <property type="match status" value="1"/>
</dbReference>
<dbReference type="EMBL" id="GBRD01012292">
    <property type="protein sequence ID" value="JAG53532.1"/>
    <property type="molecule type" value="Transcribed_RNA"/>
</dbReference>
<dbReference type="InterPro" id="IPR007867">
    <property type="entry name" value="GMC_OxRtase_C"/>
</dbReference>
<comment type="similarity">
    <text evidence="1">Belongs to the GMC oxidoreductase family.</text>
</comment>
<dbReference type="Gene3D" id="3.50.50.60">
    <property type="entry name" value="FAD/NAD(P)-binding domain"/>
    <property type="match status" value="1"/>
</dbReference>
<evidence type="ECO:0000313" key="3">
    <source>
        <dbReference type="EMBL" id="JAG53532.1"/>
    </source>
</evidence>
<dbReference type="InterPro" id="IPR036188">
    <property type="entry name" value="FAD/NAD-bd_sf"/>
</dbReference>
<evidence type="ECO:0000256" key="1">
    <source>
        <dbReference type="ARBA" id="ARBA00010790"/>
    </source>
</evidence>
<name>A0A0K8SJS2_LYGHE</name>
<accession>A0A0K8SJS2</accession>
<dbReference type="PANTHER" id="PTHR11552">
    <property type="entry name" value="GLUCOSE-METHANOL-CHOLINE GMC OXIDOREDUCTASE"/>
    <property type="match status" value="1"/>
</dbReference>
<proteinExistence type="inferred from homology"/>
<dbReference type="GO" id="GO:0016614">
    <property type="term" value="F:oxidoreductase activity, acting on CH-OH group of donors"/>
    <property type="evidence" value="ECO:0007669"/>
    <property type="project" value="InterPro"/>
</dbReference>
<sequence>MWNLLNELICYQVIVAGGAVNTPQILMLSGIGPGEHLHSLGIPVVKDLPVGENLQDHVGMAGLTFIIDKPVAIVQDRLKAVPVTMEYIIRERGPMTTLGGVEGLGFVNTIYANESGEHPDVQFHMAPASINSDNGARVRKILGITEYVYDTMFRPINNKDSWTIMPLLLRPKSRGWVRLRSSNPFQYPIVNPNYFSHPKDIQTLVEGVKIALRVSEGKAFRQFRSRLHKIPVPGCAWLPFGSDKYWECAIRHFTMTIYHPVGTCKMGPPDDPGAVVDPRLRVYGLANLRVIDASVMPTIVSGNTNAPVIMIAEKGSDMIKQDWLDIKKSNSRPY</sequence>